<protein>
    <submittedName>
        <fullName evidence="1">Uncharacterized protein</fullName>
    </submittedName>
</protein>
<proteinExistence type="predicted"/>
<accession>A0ABY6KSC0</accession>
<name>A0ABY6KSC0_9ARAC</name>
<reference evidence="1 2" key="1">
    <citation type="submission" date="2022-01" db="EMBL/GenBank/DDBJ databases">
        <title>A chromosomal length assembly of Cordylochernes scorpioides.</title>
        <authorList>
            <person name="Zeh D."/>
            <person name="Zeh J."/>
        </authorList>
    </citation>
    <scope>NUCLEOTIDE SEQUENCE [LARGE SCALE GENOMIC DNA]</scope>
    <source>
        <strain evidence="1">IN4F17</strain>
        <tissue evidence="1">Whole Body</tissue>
    </source>
</reference>
<gene>
    <name evidence="1" type="ORF">LAZ67_9000205</name>
</gene>
<evidence type="ECO:0000313" key="2">
    <source>
        <dbReference type="Proteomes" id="UP001235939"/>
    </source>
</evidence>
<evidence type="ECO:0000313" key="1">
    <source>
        <dbReference type="EMBL" id="UYV71744.1"/>
    </source>
</evidence>
<organism evidence="1 2">
    <name type="scientific">Cordylochernes scorpioides</name>
    <dbReference type="NCBI Taxonomy" id="51811"/>
    <lineage>
        <taxon>Eukaryota</taxon>
        <taxon>Metazoa</taxon>
        <taxon>Ecdysozoa</taxon>
        <taxon>Arthropoda</taxon>
        <taxon>Chelicerata</taxon>
        <taxon>Arachnida</taxon>
        <taxon>Pseudoscorpiones</taxon>
        <taxon>Cheliferoidea</taxon>
        <taxon>Chernetidae</taxon>
        <taxon>Cordylochernes</taxon>
    </lineage>
</organism>
<keyword evidence="2" id="KW-1185">Reference proteome</keyword>
<dbReference type="Proteomes" id="UP001235939">
    <property type="component" value="Chromosome 09"/>
</dbReference>
<dbReference type="EMBL" id="CP092871">
    <property type="protein sequence ID" value="UYV71744.1"/>
    <property type="molecule type" value="Genomic_DNA"/>
</dbReference>
<sequence>MCHNDLVDNFKTLRIKIHLTWCPVKKLSLTSTGTLKTSFQATCHHARCSELEDALAVKDAIILALRSHRFSFHGATTGERVHLRTPFCNSFFLGEKLNCGQYSSQFSVSVW</sequence>